<evidence type="ECO:0000313" key="3">
    <source>
        <dbReference type="Proteomes" id="UP000617628"/>
    </source>
</evidence>
<dbReference type="RefSeq" id="WP_200360000.1">
    <property type="nucleotide sequence ID" value="NZ_JAENIL010000129.1"/>
</dbReference>
<feature type="transmembrane region" description="Helical" evidence="1">
    <location>
        <begin position="6"/>
        <end position="22"/>
    </location>
</feature>
<feature type="transmembrane region" description="Helical" evidence="1">
    <location>
        <begin position="83"/>
        <end position="103"/>
    </location>
</feature>
<feature type="transmembrane region" description="Helical" evidence="1">
    <location>
        <begin position="34"/>
        <end position="54"/>
    </location>
</feature>
<gene>
    <name evidence="2" type="ORF">JIN87_27850</name>
</gene>
<dbReference type="EMBL" id="JAENIL010000129">
    <property type="protein sequence ID" value="MBK1880728.1"/>
    <property type="molecule type" value="Genomic_DNA"/>
</dbReference>
<keyword evidence="1" id="KW-0472">Membrane</keyword>
<name>A0A934S8E4_9BACT</name>
<evidence type="ECO:0000313" key="2">
    <source>
        <dbReference type="EMBL" id="MBK1880728.1"/>
    </source>
</evidence>
<comment type="caution">
    <text evidence="2">The sequence shown here is derived from an EMBL/GenBank/DDBJ whole genome shotgun (WGS) entry which is preliminary data.</text>
</comment>
<proteinExistence type="predicted"/>
<evidence type="ECO:0000256" key="1">
    <source>
        <dbReference type="SAM" id="Phobius"/>
    </source>
</evidence>
<keyword evidence="1" id="KW-0812">Transmembrane</keyword>
<dbReference type="Proteomes" id="UP000617628">
    <property type="component" value="Unassembled WGS sequence"/>
</dbReference>
<protein>
    <submittedName>
        <fullName evidence="2">Uncharacterized protein</fullName>
    </submittedName>
</protein>
<accession>A0A934S8E4</accession>
<dbReference type="AlphaFoldDB" id="A0A934S8E4"/>
<organism evidence="2 3">
    <name type="scientific">Pelagicoccus mobilis</name>
    <dbReference type="NCBI Taxonomy" id="415221"/>
    <lineage>
        <taxon>Bacteria</taxon>
        <taxon>Pseudomonadati</taxon>
        <taxon>Verrucomicrobiota</taxon>
        <taxon>Opitutia</taxon>
        <taxon>Puniceicoccales</taxon>
        <taxon>Pelagicoccaceae</taxon>
        <taxon>Pelagicoccus</taxon>
    </lineage>
</organism>
<reference evidence="2" key="1">
    <citation type="submission" date="2021-01" db="EMBL/GenBank/DDBJ databases">
        <title>Modified the classification status of verrucomicrobia.</title>
        <authorList>
            <person name="Feng X."/>
        </authorList>
    </citation>
    <scope>NUCLEOTIDE SEQUENCE</scope>
    <source>
        <strain evidence="2">KCTC 13126</strain>
    </source>
</reference>
<sequence>MISNPQFYGVTILIGFIVSLAFRTEDQAPKWMKWILICAPLTWMLLGIIMIMTVGDKRIDGIQDILTYFDAGHFFEPNGYRKAFFVIAFLFTTYFSLLFSYGWTVKNKAYQGTAHNVRKRTP</sequence>
<keyword evidence="1" id="KW-1133">Transmembrane helix</keyword>
<keyword evidence="3" id="KW-1185">Reference proteome</keyword>